<reference evidence="2" key="1">
    <citation type="submission" date="2016-10" db="EMBL/GenBank/DDBJ databases">
        <authorList>
            <person name="de Groot N.N."/>
        </authorList>
    </citation>
    <scope>NUCLEOTIDE SEQUENCE [LARGE SCALE GENOMIC DNA]</scope>
    <source>
        <strain evidence="2">ATCC 20501</strain>
    </source>
</reference>
<proteinExistence type="predicted"/>
<keyword evidence="4" id="KW-1185">Reference proteome</keyword>
<feature type="transmembrane region" description="Helical" evidence="1">
    <location>
        <begin position="44"/>
        <end position="66"/>
    </location>
</feature>
<keyword evidence="1" id="KW-1133">Transmembrane helix</keyword>
<protein>
    <submittedName>
        <fullName evidence="2">Uncharacterized protein</fullName>
    </submittedName>
</protein>
<evidence type="ECO:0000313" key="2">
    <source>
        <dbReference type="EMBL" id="SEG78378.1"/>
    </source>
</evidence>
<evidence type="ECO:0000313" key="4">
    <source>
        <dbReference type="Proteomes" id="UP000199690"/>
    </source>
</evidence>
<dbReference type="RefSeq" id="WP_093349326.1">
    <property type="nucleotide sequence ID" value="NZ_FNVB01000005.1"/>
</dbReference>
<gene>
    <name evidence="2" type="ORF">SAMN02982929_03746</name>
    <name evidence="3" type="ORF">SAMN05216506_102341</name>
</gene>
<feature type="transmembrane region" description="Helical" evidence="1">
    <location>
        <begin position="72"/>
        <end position="96"/>
    </location>
</feature>
<dbReference type="Proteomes" id="UP000236729">
    <property type="component" value="Unassembled WGS sequence"/>
</dbReference>
<name>A0A1H6D033_9PSEU</name>
<evidence type="ECO:0000313" key="5">
    <source>
        <dbReference type="Proteomes" id="UP000236729"/>
    </source>
</evidence>
<accession>A0A1I1P5K1</accession>
<keyword evidence="1" id="KW-0812">Transmembrane</keyword>
<accession>A0A1H6D033</accession>
<organism evidence="2 5">
    <name type="scientific">Saccharopolyspora kobensis</name>
    <dbReference type="NCBI Taxonomy" id="146035"/>
    <lineage>
        <taxon>Bacteria</taxon>
        <taxon>Bacillati</taxon>
        <taxon>Actinomycetota</taxon>
        <taxon>Actinomycetes</taxon>
        <taxon>Pseudonocardiales</taxon>
        <taxon>Pseudonocardiaceae</taxon>
        <taxon>Saccharopolyspora</taxon>
    </lineage>
</organism>
<evidence type="ECO:0000313" key="3">
    <source>
        <dbReference type="EMBL" id="SFD05221.1"/>
    </source>
</evidence>
<keyword evidence="1" id="KW-0472">Membrane</keyword>
<dbReference type="Proteomes" id="UP000199690">
    <property type="component" value="Unassembled WGS sequence"/>
</dbReference>
<dbReference type="EMBL" id="FOME01000002">
    <property type="protein sequence ID" value="SFD05221.1"/>
    <property type="molecule type" value="Genomic_DNA"/>
</dbReference>
<evidence type="ECO:0000256" key="1">
    <source>
        <dbReference type="SAM" id="Phobius"/>
    </source>
</evidence>
<reference evidence="4 5" key="2">
    <citation type="submission" date="2016-10" db="EMBL/GenBank/DDBJ databases">
        <authorList>
            <person name="Varghese N."/>
            <person name="Submissions S."/>
        </authorList>
    </citation>
    <scope>NUCLEOTIDE SEQUENCE [LARGE SCALE GENOMIC DNA]</scope>
    <source>
        <strain evidence="5">ATCC 20501</strain>
        <strain evidence="3 4">CGMCC 4.3529</strain>
    </source>
</reference>
<dbReference type="EMBL" id="FNVB01000005">
    <property type="protein sequence ID" value="SEG78378.1"/>
    <property type="molecule type" value="Genomic_DNA"/>
</dbReference>
<sequence>MTDPLAATRQVPSRALQHMREHGSISLTGRASDPFLRWQKRRRISLIVFLVIGGLGVLSAVLGLLLRDVAVWALLIPVGGLFAFVGFVAAGALAVLGSAHRFRLHAETQPVVLDPRGVCLRGIGPVPWSDLEAPEYRRIFTKNDLSGMCAVMPLSAQGHARVNASHSPRTLLIGPRPYLRTDVPYLLLPGIDGFTEAETVQLFQTAHAMHAR</sequence>
<dbReference type="AlphaFoldDB" id="A0A1H6D033"/>